<proteinExistence type="predicted"/>
<accession>A0ACA9PCA3</accession>
<sequence>DKVGNDFVVSAGTVQGATIGTKFAVFQNPDMKTPPLGILPVSNPQTTASILDIPDSTQIPLPAYAVQTKDLNVHFTSSPGADLVREAFIKRMDAHTTKLFHYSFEAREQASLEVDVESDHVVFDMLIPEVQLAQSVRLPFRVKKDEDGIVYNVIHTANEFNRLVHLTPKSRMLEDCIQVQYVAVERKNYGLVVRNGENLYNSGGPVEVTAGTALYGIEIKNNSGIQLYPHLFEFNCKSHYRPPTVGTKDEDAPLQPGGTFTIGYGTGGKAPWSHFVQDQGDTLGGRALRDGQDTALSIFKLFFTTKPWDLSSFEQKSPFTEEYRGTKRENLTQEDEWDTLSIPVVIKRPHEVQDGSTMCCCMLALSYNPYQSIPVSHTCGLKLRAGSVSCSRPLNAGCKVVWKVATKLALLYLFISTLTPTLPILVLGFLRPHLRGLEADCKPANVKSSPHRPSDHSFSEHQGLEPDVEAQLERKWTQLSPQK</sequence>
<organism evidence="1 2">
    <name type="scientific">Acaulospora colombiana</name>
    <dbReference type="NCBI Taxonomy" id="27376"/>
    <lineage>
        <taxon>Eukaryota</taxon>
        <taxon>Fungi</taxon>
        <taxon>Fungi incertae sedis</taxon>
        <taxon>Mucoromycota</taxon>
        <taxon>Glomeromycotina</taxon>
        <taxon>Glomeromycetes</taxon>
        <taxon>Diversisporales</taxon>
        <taxon>Acaulosporaceae</taxon>
        <taxon>Acaulospora</taxon>
    </lineage>
</organism>
<dbReference type="Proteomes" id="UP000789525">
    <property type="component" value="Unassembled WGS sequence"/>
</dbReference>
<evidence type="ECO:0000313" key="2">
    <source>
        <dbReference type="Proteomes" id="UP000789525"/>
    </source>
</evidence>
<comment type="caution">
    <text evidence="1">The sequence shown here is derived from an EMBL/GenBank/DDBJ whole genome shotgun (WGS) entry which is preliminary data.</text>
</comment>
<dbReference type="EMBL" id="CAJVPT010032771">
    <property type="protein sequence ID" value="CAG8702526.1"/>
    <property type="molecule type" value="Genomic_DNA"/>
</dbReference>
<evidence type="ECO:0000313" key="1">
    <source>
        <dbReference type="EMBL" id="CAG8702526.1"/>
    </source>
</evidence>
<gene>
    <name evidence="1" type="ORF">ACOLOM_LOCUS10313</name>
</gene>
<protein>
    <submittedName>
        <fullName evidence="1">5407_t:CDS:1</fullName>
    </submittedName>
</protein>
<name>A0ACA9PCA3_9GLOM</name>
<reference evidence="1" key="1">
    <citation type="submission" date="2021-06" db="EMBL/GenBank/DDBJ databases">
        <authorList>
            <person name="Kallberg Y."/>
            <person name="Tangrot J."/>
            <person name="Rosling A."/>
        </authorList>
    </citation>
    <scope>NUCLEOTIDE SEQUENCE</scope>
    <source>
        <strain evidence="1">CL356</strain>
    </source>
</reference>
<feature type="non-terminal residue" evidence="1">
    <location>
        <position position="1"/>
    </location>
</feature>
<keyword evidence="2" id="KW-1185">Reference proteome</keyword>